<dbReference type="InterPro" id="IPR028082">
    <property type="entry name" value="Peripla_BP_I"/>
</dbReference>
<organism evidence="5 6">
    <name type="scientific">Candidatus Saccharicenans subterraneus</name>
    <dbReference type="NCBI Taxonomy" id="2508984"/>
    <lineage>
        <taxon>Bacteria</taxon>
        <taxon>Candidatus Aminicenantota</taxon>
        <taxon>Candidatus Aminicenantia</taxon>
        <taxon>Candidatus Aminicenantales</taxon>
        <taxon>Candidatus Saccharicenantaceae</taxon>
        <taxon>Candidatus Saccharicenans</taxon>
    </lineage>
</organism>
<comment type="similarity">
    <text evidence="2">Belongs to the bacterial solute-binding protein 2 family.</text>
</comment>
<dbReference type="GO" id="GO:0030313">
    <property type="term" value="C:cell envelope"/>
    <property type="evidence" value="ECO:0007669"/>
    <property type="project" value="UniProtKB-SubCell"/>
</dbReference>
<evidence type="ECO:0000256" key="2">
    <source>
        <dbReference type="ARBA" id="ARBA00007639"/>
    </source>
</evidence>
<proteinExistence type="inferred from homology"/>
<dbReference type="Gene3D" id="3.40.50.2300">
    <property type="match status" value="2"/>
</dbReference>
<dbReference type="SUPFAM" id="SSF53822">
    <property type="entry name" value="Periplasmic binding protein-like I"/>
    <property type="match status" value="1"/>
</dbReference>
<dbReference type="Pfam" id="PF13407">
    <property type="entry name" value="Peripla_BP_4"/>
    <property type="match status" value="1"/>
</dbReference>
<evidence type="ECO:0000256" key="1">
    <source>
        <dbReference type="ARBA" id="ARBA00004196"/>
    </source>
</evidence>
<gene>
    <name evidence="5" type="ORF">OP8BY_1577</name>
</gene>
<dbReference type="GO" id="GO:0030246">
    <property type="term" value="F:carbohydrate binding"/>
    <property type="evidence" value="ECO:0007669"/>
    <property type="project" value="UniProtKB-ARBA"/>
</dbReference>
<name>A0A3E2BNT8_9BACT</name>
<dbReference type="InterPro" id="IPR025997">
    <property type="entry name" value="SBP_2_dom"/>
</dbReference>
<dbReference type="PROSITE" id="PS51257">
    <property type="entry name" value="PROKAR_LIPOPROTEIN"/>
    <property type="match status" value="1"/>
</dbReference>
<dbReference type="Proteomes" id="UP000257323">
    <property type="component" value="Unassembled WGS sequence"/>
</dbReference>
<dbReference type="EMBL" id="QUAH01000003">
    <property type="protein sequence ID" value="RFT16399.1"/>
    <property type="molecule type" value="Genomic_DNA"/>
</dbReference>
<evidence type="ECO:0000313" key="6">
    <source>
        <dbReference type="Proteomes" id="UP000257323"/>
    </source>
</evidence>
<keyword evidence="3" id="KW-0732">Signal</keyword>
<evidence type="ECO:0000313" key="5">
    <source>
        <dbReference type="EMBL" id="RFT16399.1"/>
    </source>
</evidence>
<comment type="subcellular location">
    <subcellularLocation>
        <location evidence="1">Cell envelope</location>
    </subcellularLocation>
</comment>
<evidence type="ECO:0000259" key="4">
    <source>
        <dbReference type="Pfam" id="PF13407"/>
    </source>
</evidence>
<sequence length="334" mass="37130">MKPKVKFLPVIIFLLITVLIWTAAACRRGDKQSSGPRTYKVAVIPKGTTHEFWKAVHAGAVKAGQELGVEIFWKGPQKEDDRAQQITVVEDFISRRVDGIVLAPLDDRALMRPVDEAMREGIPVVIMDSNLQGDNYISFVATDNYQGGVLAARRLAEVLGGKGKIFLIRYLEGSASTTFREQGFLETITRDYPGIEFLVKDQFAGTTTESAYQLTENLLSRYPQVEGIFAPNESSTFGALRALQHFGLAGKVKLVGFDSSVKLIQALENNEIQGLALQDPMKMGYLAVKVLLDHIQGRPVEKRIDTGVTMATPENMNRPEIRSLLEPDFARYVR</sequence>
<dbReference type="PANTHER" id="PTHR46847:SF1">
    <property type="entry name" value="D-ALLOSE-BINDING PERIPLASMIC PROTEIN-RELATED"/>
    <property type="match status" value="1"/>
</dbReference>
<reference evidence="5 6" key="1">
    <citation type="submission" date="2018-08" db="EMBL/GenBank/DDBJ databases">
        <title>Genome analysis of the thermophilic bacterium of the candidate phylum Aminicenantes from deep subsurface aquifer revealed its physiology and ecological role.</title>
        <authorList>
            <person name="Kadnikov V.V."/>
            <person name="Mardanov A.V."/>
            <person name="Beletsky A.V."/>
            <person name="Karnachuk O.V."/>
            <person name="Ravin N.V."/>
        </authorList>
    </citation>
    <scope>NUCLEOTIDE SEQUENCE [LARGE SCALE GENOMIC DNA]</scope>
    <source>
        <strain evidence="5">BY38</strain>
    </source>
</reference>
<accession>A0A3E2BNT8</accession>
<dbReference type="AlphaFoldDB" id="A0A3E2BNT8"/>
<comment type="caution">
    <text evidence="5">The sequence shown here is derived from an EMBL/GenBank/DDBJ whole genome shotgun (WGS) entry which is preliminary data.</text>
</comment>
<protein>
    <submittedName>
        <fullName evidence="5">Ribose/xylose/arabinose ABC transport system, periplasmic ribose-binding protein RbsB</fullName>
    </submittedName>
</protein>
<dbReference type="CDD" id="cd20004">
    <property type="entry name" value="PBP1_ABC_sugar_binding-like"/>
    <property type="match status" value="1"/>
</dbReference>
<dbReference type="PANTHER" id="PTHR46847">
    <property type="entry name" value="D-ALLOSE-BINDING PERIPLASMIC PROTEIN-RELATED"/>
    <property type="match status" value="1"/>
</dbReference>
<feature type="domain" description="Periplasmic binding protein" evidence="4">
    <location>
        <begin position="41"/>
        <end position="298"/>
    </location>
</feature>
<evidence type="ECO:0000256" key="3">
    <source>
        <dbReference type="ARBA" id="ARBA00022729"/>
    </source>
</evidence>